<feature type="transmembrane region" description="Helical" evidence="1">
    <location>
        <begin position="31"/>
        <end position="49"/>
    </location>
</feature>
<dbReference type="AlphaFoldDB" id="A0A345VH43"/>
<protein>
    <recommendedName>
        <fullName evidence="4">Phosphoribosylaminoimidazolecarboxamide formyltransferase</fullName>
    </recommendedName>
</protein>
<keyword evidence="1" id="KW-1133">Transmembrane helix</keyword>
<dbReference type="RefSeq" id="WP_199773972.1">
    <property type="nucleotide sequence ID" value="NZ_CP022601.1"/>
</dbReference>
<evidence type="ECO:0008006" key="4">
    <source>
        <dbReference type="Google" id="ProtNLM"/>
    </source>
</evidence>
<sequence>MLKKIVLFIIIFVLVTFLINSIILVKLDNPVRLTLAYGIALIVSGFSVTRVK</sequence>
<reference evidence="2 3" key="1">
    <citation type="submission" date="2017-07" db="EMBL/GenBank/DDBJ databases">
        <title>Streptococcus pluranimalium as cause of bovine abortion.</title>
        <authorList>
            <person name="Rodriguez Campos S."/>
            <person name="Gobeli Brawand S."/>
            <person name="Brodard I."/>
            <person name="Rychener L."/>
            <person name="Perreten V."/>
        </authorList>
    </citation>
    <scope>NUCLEOTIDE SEQUENCE [LARGE SCALE GENOMIC DNA]</scope>
    <source>
        <strain evidence="2 3">14A0014</strain>
    </source>
</reference>
<keyword evidence="1" id="KW-0472">Membrane</keyword>
<dbReference type="GeneID" id="98394334"/>
<name>A0A345VH43_9STRE</name>
<gene>
    <name evidence="2" type="ORF">Sp14A_00720</name>
</gene>
<keyword evidence="1" id="KW-0812">Transmembrane</keyword>
<evidence type="ECO:0000256" key="1">
    <source>
        <dbReference type="SAM" id="Phobius"/>
    </source>
</evidence>
<dbReference type="Proteomes" id="UP000255411">
    <property type="component" value="Chromosome"/>
</dbReference>
<evidence type="ECO:0000313" key="2">
    <source>
        <dbReference type="EMBL" id="AXJ12045.1"/>
    </source>
</evidence>
<accession>A0A345VH43</accession>
<organism evidence="2 3">
    <name type="scientific">Streptococcus pluranimalium</name>
    <dbReference type="NCBI Taxonomy" id="82348"/>
    <lineage>
        <taxon>Bacteria</taxon>
        <taxon>Bacillati</taxon>
        <taxon>Bacillota</taxon>
        <taxon>Bacilli</taxon>
        <taxon>Lactobacillales</taxon>
        <taxon>Streptococcaceae</taxon>
        <taxon>Streptococcus</taxon>
    </lineage>
</organism>
<dbReference type="EMBL" id="CP022601">
    <property type="protein sequence ID" value="AXJ12045.1"/>
    <property type="molecule type" value="Genomic_DNA"/>
</dbReference>
<evidence type="ECO:0000313" key="3">
    <source>
        <dbReference type="Proteomes" id="UP000255411"/>
    </source>
</evidence>
<proteinExistence type="predicted"/>
<feature type="transmembrane region" description="Helical" evidence="1">
    <location>
        <begin position="5"/>
        <end position="25"/>
    </location>
</feature>